<dbReference type="GO" id="GO:0046872">
    <property type="term" value="F:metal ion binding"/>
    <property type="evidence" value="ECO:0007669"/>
    <property type="project" value="UniProtKB-KW"/>
</dbReference>
<dbReference type="KEGG" id="ppd:Ppro_3342"/>
<dbReference type="CDD" id="cd21109">
    <property type="entry name" value="SPASM"/>
    <property type="match status" value="1"/>
</dbReference>
<dbReference type="SFLD" id="SFLDG01067">
    <property type="entry name" value="SPASM/twitch_domain_containing"/>
    <property type="match status" value="1"/>
</dbReference>
<dbReference type="InterPro" id="IPR058240">
    <property type="entry name" value="rSAM_sf"/>
</dbReference>
<dbReference type="InterPro" id="IPR013785">
    <property type="entry name" value="Aldolase_TIM"/>
</dbReference>
<organism evidence="8 9">
    <name type="scientific">Pelobacter propionicus (strain DSM 2379 / NBRC 103807 / OttBd1)</name>
    <dbReference type="NCBI Taxonomy" id="338966"/>
    <lineage>
        <taxon>Bacteria</taxon>
        <taxon>Pseudomonadati</taxon>
        <taxon>Thermodesulfobacteriota</taxon>
        <taxon>Desulfuromonadia</taxon>
        <taxon>Desulfuromonadales</taxon>
        <taxon>Desulfuromonadaceae</taxon>
        <taxon>Pelobacter</taxon>
    </lineage>
</organism>
<dbReference type="PANTHER" id="PTHR11228">
    <property type="entry name" value="RADICAL SAM DOMAIN PROTEIN"/>
    <property type="match status" value="1"/>
</dbReference>
<keyword evidence="5" id="KW-0408">Iron</keyword>
<keyword evidence="9" id="KW-1185">Reference proteome</keyword>
<dbReference type="SUPFAM" id="SSF102114">
    <property type="entry name" value="Radical SAM enzymes"/>
    <property type="match status" value="1"/>
</dbReference>
<dbReference type="HOGENOM" id="CLU_009273_1_2_7"/>
<proteinExistence type="predicted"/>
<dbReference type="CDD" id="cd01335">
    <property type="entry name" value="Radical_SAM"/>
    <property type="match status" value="1"/>
</dbReference>
<evidence type="ECO:0000259" key="7">
    <source>
        <dbReference type="PROSITE" id="PS51918"/>
    </source>
</evidence>
<keyword evidence="2" id="KW-0004">4Fe-4S</keyword>
<keyword evidence="4" id="KW-0479">Metal-binding</keyword>
<feature type="domain" description="Radical SAM core" evidence="7">
    <location>
        <begin position="43"/>
        <end position="267"/>
    </location>
</feature>
<name>A1AUB4_PELPD</name>
<dbReference type="SFLD" id="SFLDG01387">
    <property type="entry name" value="BtrN-like_SPASM_domain_contain"/>
    <property type="match status" value="1"/>
</dbReference>
<dbReference type="OrthoDB" id="8666056at2"/>
<dbReference type="InterPro" id="IPR050377">
    <property type="entry name" value="Radical_SAM_PqqE_MftC-like"/>
</dbReference>
<dbReference type="InterPro" id="IPR034391">
    <property type="entry name" value="AdoMet-like_SPASM_containing"/>
</dbReference>
<evidence type="ECO:0000313" key="8">
    <source>
        <dbReference type="EMBL" id="ABL00935.1"/>
    </source>
</evidence>
<dbReference type="PROSITE" id="PS51918">
    <property type="entry name" value="RADICAL_SAM"/>
    <property type="match status" value="1"/>
</dbReference>
<dbReference type="InterPro" id="IPR007197">
    <property type="entry name" value="rSAM"/>
</dbReference>
<dbReference type="Gene3D" id="3.20.20.70">
    <property type="entry name" value="Aldolase class I"/>
    <property type="match status" value="1"/>
</dbReference>
<evidence type="ECO:0000256" key="2">
    <source>
        <dbReference type="ARBA" id="ARBA00022485"/>
    </source>
</evidence>
<dbReference type="Pfam" id="PF13186">
    <property type="entry name" value="SPASM"/>
    <property type="match status" value="1"/>
</dbReference>
<gene>
    <name evidence="8" type="ordered locus">Ppro_3342</name>
</gene>
<evidence type="ECO:0000256" key="3">
    <source>
        <dbReference type="ARBA" id="ARBA00022691"/>
    </source>
</evidence>
<dbReference type="eggNOG" id="COG0535">
    <property type="taxonomic scope" value="Bacteria"/>
</dbReference>
<sequence length="359" mass="41328">MAYWPVFAQAWRHDTVTDKKLKGISLSNDKTYERQRLADKVPLATPYSMDIAPTTFCNLKCIFCAHSSDYPEYRKIFGKTLNTELALKAVDDIRKFPDKLKALHFCGLGEPLIHKDIAKMIKYAKEADISEKIDISTNGVLLTKNVADDLIDSGVDFIRISLNGLSREDFLEYTGTEVDFEKYVKNLKYLYENRKKTKIYLKIFDFMVSSPQKKKMFFRTFEPICDVISIEYYNECFLGTKGRDRLKSTNLNHRGENSSTAKCCSQPFFRLLILVDGEVAPCAEPRFPFSCGNIRDTSVVDIWNGDILTNFRLRMLDGMKQVNEVCASCLSVKINCYSDDNIDSEVDRLKNYYIREVSK</sequence>
<dbReference type="Proteomes" id="UP000006732">
    <property type="component" value="Chromosome"/>
</dbReference>
<dbReference type="GO" id="GO:0003824">
    <property type="term" value="F:catalytic activity"/>
    <property type="evidence" value="ECO:0007669"/>
    <property type="project" value="InterPro"/>
</dbReference>
<dbReference type="EMBL" id="CP000482">
    <property type="protein sequence ID" value="ABL00935.1"/>
    <property type="molecule type" value="Genomic_DNA"/>
</dbReference>
<comment type="cofactor">
    <cofactor evidence="1">
        <name>[4Fe-4S] cluster</name>
        <dbReference type="ChEBI" id="CHEBI:49883"/>
    </cofactor>
</comment>
<keyword evidence="3" id="KW-0949">S-adenosyl-L-methionine</keyword>
<dbReference type="InterPro" id="IPR023885">
    <property type="entry name" value="4Fe4S-binding_SPASM_dom"/>
</dbReference>
<reference evidence="8 9" key="1">
    <citation type="submission" date="2006-10" db="EMBL/GenBank/DDBJ databases">
        <title>Complete sequence of chromosome of Pelobacter propionicus DSM 2379.</title>
        <authorList>
            <consortium name="US DOE Joint Genome Institute"/>
            <person name="Copeland A."/>
            <person name="Lucas S."/>
            <person name="Lapidus A."/>
            <person name="Barry K."/>
            <person name="Detter J.C."/>
            <person name="Glavina del Rio T."/>
            <person name="Hammon N."/>
            <person name="Israni S."/>
            <person name="Dalin E."/>
            <person name="Tice H."/>
            <person name="Pitluck S."/>
            <person name="Saunders E."/>
            <person name="Brettin T."/>
            <person name="Bruce D."/>
            <person name="Han C."/>
            <person name="Tapia R."/>
            <person name="Schmutz J."/>
            <person name="Larimer F."/>
            <person name="Land M."/>
            <person name="Hauser L."/>
            <person name="Kyrpides N."/>
            <person name="Kim E."/>
            <person name="Lovley D."/>
            <person name="Richardson P."/>
        </authorList>
    </citation>
    <scope>NUCLEOTIDE SEQUENCE [LARGE SCALE GENOMIC DNA]</scope>
    <source>
        <strain evidence="9">DSM 2379 / NBRC 103807 / OttBd1</strain>
    </source>
</reference>
<evidence type="ECO:0000313" key="9">
    <source>
        <dbReference type="Proteomes" id="UP000006732"/>
    </source>
</evidence>
<accession>A1AUB4</accession>
<dbReference type="SFLD" id="SFLDS00029">
    <property type="entry name" value="Radical_SAM"/>
    <property type="match status" value="1"/>
</dbReference>
<dbReference type="AlphaFoldDB" id="A1AUB4"/>
<dbReference type="PANTHER" id="PTHR11228:SF7">
    <property type="entry name" value="PQQA PEPTIDE CYCLASE"/>
    <property type="match status" value="1"/>
</dbReference>
<dbReference type="STRING" id="338966.Ppro_3342"/>
<evidence type="ECO:0000256" key="5">
    <source>
        <dbReference type="ARBA" id="ARBA00023004"/>
    </source>
</evidence>
<protein>
    <submittedName>
        <fullName evidence="8">Radical SAM domain protein</fullName>
    </submittedName>
</protein>
<evidence type="ECO:0000256" key="1">
    <source>
        <dbReference type="ARBA" id="ARBA00001966"/>
    </source>
</evidence>
<evidence type="ECO:0000256" key="4">
    <source>
        <dbReference type="ARBA" id="ARBA00022723"/>
    </source>
</evidence>
<keyword evidence="6" id="KW-0411">Iron-sulfur</keyword>
<dbReference type="GO" id="GO:0051536">
    <property type="term" value="F:iron-sulfur cluster binding"/>
    <property type="evidence" value="ECO:0007669"/>
    <property type="project" value="UniProtKB-KW"/>
</dbReference>
<dbReference type="Pfam" id="PF04055">
    <property type="entry name" value="Radical_SAM"/>
    <property type="match status" value="1"/>
</dbReference>
<evidence type="ECO:0000256" key="6">
    <source>
        <dbReference type="ARBA" id="ARBA00023014"/>
    </source>
</evidence>